<dbReference type="PANTHER" id="PTHR44170">
    <property type="entry name" value="PROTEIN SIDEKICK"/>
    <property type="match status" value="1"/>
</dbReference>
<dbReference type="InterPro" id="IPR003599">
    <property type="entry name" value="Ig_sub"/>
</dbReference>
<feature type="region of interest" description="Disordered" evidence="3">
    <location>
        <begin position="186"/>
        <end position="206"/>
    </location>
</feature>
<evidence type="ECO:0000313" key="6">
    <source>
        <dbReference type="EMBL" id="KAK7496684.1"/>
    </source>
</evidence>
<dbReference type="InterPro" id="IPR013098">
    <property type="entry name" value="Ig_I-set"/>
</dbReference>
<reference evidence="6 7" key="1">
    <citation type="journal article" date="2023" name="Sci. Data">
        <title>Genome assembly of the Korean intertidal mud-creeper Batillaria attramentaria.</title>
        <authorList>
            <person name="Patra A.K."/>
            <person name="Ho P.T."/>
            <person name="Jun S."/>
            <person name="Lee S.J."/>
            <person name="Kim Y."/>
            <person name="Won Y.J."/>
        </authorList>
    </citation>
    <scope>NUCLEOTIDE SEQUENCE [LARGE SCALE GENOMIC DNA]</scope>
    <source>
        <strain evidence="6">Wonlab-2016</strain>
    </source>
</reference>
<dbReference type="SUPFAM" id="SSF49265">
    <property type="entry name" value="Fibronectin type III"/>
    <property type="match status" value="3"/>
</dbReference>
<proteinExistence type="predicted"/>
<feature type="domain" description="Fibronectin type-III" evidence="5">
    <location>
        <begin position="416"/>
        <end position="518"/>
    </location>
</feature>
<feature type="non-terminal residue" evidence="6">
    <location>
        <position position="606"/>
    </location>
</feature>
<evidence type="ECO:0000313" key="7">
    <source>
        <dbReference type="Proteomes" id="UP001519460"/>
    </source>
</evidence>
<dbReference type="SMART" id="SM00409">
    <property type="entry name" value="IG"/>
    <property type="match status" value="1"/>
</dbReference>
<evidence type="ECO:0000256" key="2">
    <source>
        <dbReference type="ARBA" id="ARBA00023157"/>
    </source>
</evidence>
<dbReference type="Proteomes" id="UP001519460">
    <property type="component" value="Unassembled WGS sequence"/>
</dbReference>
<keyword evidence="2" id="KW-1015">Disulfide bond</keyword>
<dbReference type="EMBL" id="JACVVK020000065">
    <property type="protein sequence ID" value="KAK7496684.1"/>
    <property type="molecule type" value="Genomic_DNA"/>
</dbReference>
<feature type="domain" description="Ig-like" evidence="4">
    <location>
        <begin position="1"/>
        <end position="90"/>
    </location>
</feature>
<sequence length="606" mass="68961">DQLQNVEVLEGERAKFICKVKTHPLDEQRLRVQWKHNGEFLDLGRPGSETGQHVYKSERNRHALIVKNTRLKDTGVYTCIATVGLDTDMSSAHLLVKGPPGPPENVEVVSCHGNTAELRWERGPENGAMITRYVIQFNTSDTPARWHDYFEQFPTTARRALVELSPWGTYAFRVKAVSDLGVSKPSHVTTRECTTPPDRPDTNPKKVRTRTDVKYMLVIEWNPMDRLYFNGPGFRYRVYWRRKGSLAWESATVDDPLQTQFQQEVKDVYGLYEVQVKAENDLGESHQPAFIYIGRSGEAEPMVAPKDFRLNPNHPPESQKAYFIWEAVNTSVLLINGKFCGYKLRYWKSVEGRHKQKEVDFVLGPGDKHGPDMRVAVADLPAYTALRAQVCVMNTHYTGPPSQTIDFFTPEGTPSSVRELHVEAYGVGYVLLKWLPPDQPNGQLQGYDIAYQQIAGLAVGKLKGLSPQINSPSTLGARISGLKSDHQYRFYVWARTNAGRGHSAYTDIRTLQGQLPQPPKLLVAELVNSSINVTWQSDQAPDTQYLLEYRREGSNGWRTMDYIWNKSWVVLDKFDPISDYEVRLLARNRQGDMSTSSILKFSNQRH</sequence>
<dbReference type="InterPro" id="IPR036179">
    <property type="entry name" value="Ig-like_dom_sf"/>
</dbReference>
<dbReference type="Gene3D" id="2.60.40.10">
    <property type="entry name" value="Immunoglobulins"/>
    <property type="match status" value="6"/>
</dbReference>
<dbReference type="Pfam" id="PF07679">
    <property type="entry name" value="I-set"/>
    <property type="match status" value="1"/>
</dbReference>
<feature type="domain" description="Fibronectin type-III" evidence="5">
    <location>
        <begin position="304"/>
        <end position="412"/>
    </location>
</feature>
<comment type="caution">
    <text evidence="6">The sequence shown here is derived from an EMBL/GenBank/DDBJ whole genome shotgun (WGS) entry which is preliminary data.</text>
</comment>
<feature type="domain" description="Fibronectin type-III" evidence="5">
    <location>
        <begin position="99"/>
        <end position="198"/>
    </location>
</feature>
<dbReference type="SMART" id="SM00060">
    <property type="entry name" value="FN3"/>
    <property type="match status" value="4"/>
</dbReference>
<evidence type="ECO:0000259" key="4">
    <source>
        <dbReference type="PROSITE" id="PS50835"/>
    </source>
</evidence>
<dbReference type="InterPro" id="IPR036116">
    <property type="entry name" value="FN3_sf"/>
</dbReference>
<protein>
    <submittedName>
        <fullName evidence="6">Uncharacterized protein</fullName>
    </submittedName>
</protein>
<dbReference type="PANTHER" id="PTHR44170:SF6">
    <property type="entry name" value="CONTACTIN"/>
    <property type="match status" value="1"/>
</dbReference>
<evidence type="ECO:0000256" key="1">
    <source>
        <dbReference type="ARBA" id="ARBA00022737"/>
    </source>
</evidence>
<evidence type="ECO:0000259" key="5">
    <source>
        <dbReference type="PROSITE" id="PS50853"/>
    </source>
</evidence>
<organism evidence="6 7">
    <name type="scientific">Batillaria attramentaria</name>
    <dbReference type="NCBI Taxonomy" id="370345"/>
    <lineage>
        <taxon>Eukaryota</taxon>
        <taxon>Metazoa</taxon>
        <taxon>Spiralia</taxon>
        <taxon>Lophotrochozoa</taxon>
        <taxon>Mollusca</taxon>
        <taxon>Gastropoda</taxon>
        <taxon>Caenogastropoda</taxon>
        <taxon>Sorbeoconcha</taxon>
        <taxon>Cerithioidea</taxon>
        <taxon>Batillariidae</taxon>
        <taxon>Batillaria</taxon>
    </lineage>
</organism>
<dbReference type="InterPro" id="IPR007110">
    <property type="entry name" value="Ig-like_dom"/>
</dbReference>
<dbReference type="SUPFAM" id="SSF48726">
    <property type="entry name" value="Immunoglobulin"/>
    <property type="match status" value="1"/>
</dbReference>
<dbReference type="InterPro" id="IPR013783">
    <property type="entry name" value="Ig-like_fold"/>
</dbReference>
<keyword evidence="7" id="KW-1185">Reference proteome</keyword>
<dbReference type="PROSITE" id="PS50853">
    <property type="entry name" value="FN3"/>
    <property type="match status" value="5"/>
</dbReference>
<evidence type="ECO:0000256" key="3">
    <source>
        <dbReference type="SAM" id="MobiDB-lite"/>
    </source>
</evidence>
<feature type="non-terminal residue" evidence="6">
    <location>
        <position position="1"/>
    </location>
</feature>
<keyword evidence="1" id="KW-0677">Repeat</keyword>
<name>A0ABD0LBB3_9CAEN</name>
<dbReference type="CDD" id="cd00063">
    <property type="entry name" value="FN3"/>
    <property type="match status" value="4"/>
</dbReference>
<feature type="domain" description="Fibronectin type-III" evidence="5">
    <location>
        <begin position="519"/>
        <end position="606"/>
    </location>
</feature>
<dbReference type="AlphaFoldDB" id="A0ABD0LBB3"/>
<accession>A0ABD0LBB3</accession>
<dbReference type="InterPro" id="IPR003961">
    <property type="entry name" value="FN3_dom"/>
</dbReference>
<gene>
    <name evidence="6" type="ORF">BaRGS_00012091</name>
</gene>
<dbReference type="PROSITE" id="PS50835">
    <property type="entry name" value="IG_LIKE"/>
    <property type="match status" value="1"/>
</dbReference>
<dbReference type="Pfam" id="PF00041">
    <property type="entry name" value="fn3"/>
    <property type="match status" value="3"/>
</dbReference>
<feature type="domain" description="Fibronectin type-III" evidence="5">
    <location>
        <begin position="200"/>
        <end position="299"/>
    </location>
</feature>
<dbReference type="GO" id="GO:0016020">
    <property type="term" value="C:membrane"/>
    <property type="evidence" value="ECO:0007669"/>
    <property type="project" value="UniProtKB-SubCell"/>
</dbReference>